<dbReference type="Proteomes" id="UP000595349">
    <property type="component" value="Chromosome"/>
</dbReference>
<evidence type="ECO:0000313" key="3">
    <source>
        <dbReference type="Proteomes" id="UP000595349"/>
    </source>
</evidence>
<dbReference type="EMBL" id="CP054706">
    <property type="protein sequence ID" value="QQK81417.1"/>
    <property type="molecule type" value="Genomic_DNA"/>
</dbReference>
<accession>A0A7T6ZDS5</accession>
<dbReference type="KEGG" id="scib:HUG20_16870"/>
<organism evidence="2 3">
    <name type="scientific">Salicibibacter cibi</name>
    <dbReference type="NCBI Taxonomy" id="2743001"/>
    <lineage>
        <taxon>Bacteria</taxon>
        <taxon>Bacillati</taxon>
        <taxon>Bacillota</taxon>
        <taxon>Bacilli</taxon>
        <taxon>Bacillales</taxon>
        <taxon>Bacillaceae</taxon>
        <taxon>Salicibibacter</taxon>
    </lineage>
</organism>
<protein>
    <submittedName>
        <fullName evidence="2">Uncharacterized protein</fullName>
    </submittedName>
</protein>
<name>A0A7T6ZDS5_9BACI</name>
<dbReference type="RefSeq" id="WP_200085844.1">
    <property type="nucleotide sequence ID" value="NZ_CP054706.1"/>
</dbReference>
<evidence type="ECO:0000313" key="2">
    <source>
        <dbReference type="EMBL" id="QQK81417.1"/>
    </source>
</evidence>
<dbReference type="AlphaFoldDB" id="A0A7T6ZDS5"/>
<evidence type="ECO:0000256" key="1">
    <source>
        <dbReference type="SAM" id="MobiDB-lite"/>
    </source>
</evidence>
<gene>
    <name evidence="2" type="ORF">HUG20_16870</name>
</gene>
<keyword evidence="3" id="KW-1185">Reference proteome</keyword>
<sequence>MSEISDYNDDRETGLGLQPGISDRLDEMSTARDKVSKAIVNDRMSSCEAGFPGPHETVHGDRKRKPIARSVAMRQPCQPNSFDTSLFGNHEAAMAPERFRFRPLQSS</sequence>
<proteinExistence type="predicted"/>
<reference evidence="2 3" key="1">
    <citation type="submission" date="2020-06" db="EMBL/GenBank/DDBJ databases">
        <title>Genomic analysis of Salicibibacter sp. NKC21-4.</title>
        <authorList>
            <person name="Oh Y.J."/>
        </authorList>
    </citation>
    <scope>NUCLEOTIDE SEQUENCE [LARGE SCALE GENOMIC DNA]</scope>
    <source>
        <strain evidence="2 3">NKC21-4</strain>
    </source>
</reference>
<feature type="region of interest" description="Disordered" evidence="1">
    <location>
        <begin position="1"/>
        <end position="31"/>
    </location>
</feature>